<keyword evidence="1" id="KW-0175">Coiled coil</keyword>
<dbReference type="HOGENOM" id="CLU_1569054_0_0_7"/>
<dbReference type="KEGG" id="nam:NAMH_0027"/>
<dbReference type="Proteomes" id="UP000000448">
    <property type="component" value="Chromosome"/>
</dbReference>
<dbReference type="STRING" id="598659.NAMH_0027"/>
<evidence type="ECO:0000256" key="1">
    <source>
        <dbReference type="SAM" id="Coils"/>
    </source>
</evidence>
<evidence type="ECO:0000313" key="3">
    <source>
        <dbReference type="Proteomes" id="UP000000448"/>
    </source>
</evidence>
<gene>
    <name evidence="2" type="ordered locus">NAMH_0027</name>
</gene>
<reference evidence="2 3" key="1">
    <citation type="journal article" date="2009" name="PLoS Genet.">
        <title>Adaptations to submarine hydrothermal environments exemplified by the genome of Nautilia profundicola.</title>
        <authorList>
            <person name="Campbell B.J."/>
            <person name="Smith J.L."/>
            <person name="Hanson T.E."/>
            <person name="Klotz M.G."/>
            <person name="Stein L.Y."/>
            <person name="Lee C.K."/>
            <person name="Wu D."/>
            <person name="Robinson J.M."/>
            <person name="Khouri H.M."/>
            <person name="Eisen J.A."/>
            <person name="Cary S.C."/>
        </authorList>
    </citation>
    <scope>NUCLEOTIDE SEQUENCE [LARGE SCALE GENOMIC DNA]</scope>
    <source>
        <strain evidence="3">ATCC BAA-1463 / DSM 18972 / AmH</strain>
    </source>
</reference>
<name>B9L761_NAUPA</name>
<sequence>MFSESDFEKLKKEALKEAEKISEQKIKEAKEKLQYQKDVFFNSLNINREKELLNLKYEKILKEKETSLYKKYEKELEKIYKNIKEKTTNELLTVIHKNGESLCKCFLNKLQNYQKGTLFLPKYLKNKCQSNFTTVYTDNECFIFKTGNKHIVFDPIESINKILQGELCLK</sequence>
<organism evidence="2 3">
    <name type="scientific">Nautilia profundicola (strain ATCC BAA-1463 / DSM 18972 / AmH)</name>
    <dbReference type="NCBI Taxonomy" id="598659"/>
    <lineage>
        <taxon>Bacteria</taxon>
        <taxon>Pseudomonadati</taxon>
        <taxon>Campylobacterota</taxon>
        <taxon>Epsilonproteobacteria</taxon>
        <taxon>Nautiliales</taxon>
        <taxon>Nautiliaceae</taxon>
        <taxon>Nautilia</taxon>
    </lineage>
</organism>
<dbReference type="RefSeq" id="WP_015902004.1">
    <property type="nucleotide sequence ID" value="NC_012115.1"/>
</dbReference>
<protein>
    <submittedName>
        <fullName evidence="2">Uncharacterized protein</fullName>
    </submittedName>
</protein>
<feature type="coiled-coil region" evidence="1">
    <location>
        <begin position="62"/>
        <end position="89"/>
    </location>
</feature>
<evidence type="ECO:0000313" key="2">
    <source>
        <dbReference type="EMBL" id="ACM92952.1"/>
    </source>
</evidence>
<proteinExistence type="predicted"/>
<dbReference type="OrthoDB" id="9848421at2"/>
<accession>B9L761</accession>
<dbReference type="AlphaFoldDB" id="B9L761"/>
<dbReference type="EMBL" id="CP001279">
    <property type="protein sequence ID" value="ACM92952.1"/>
    <property type="molecule type" value="Genomic_DNA"/>
</dbReference>
<keyword evidence="3" id="KW-1185">Reference proteome</keyword>